<accession>A0A0K2VAM9</accession>
<dbReference type="EMBL" id="HACA01030247">
    <property type="protein sequence ID" value="CDW47608.1"/>
    <property type="molecule type" value="Transcribed_RNA"/>
</dbReference>
<dbReference type="AlphaFoldDB" id="A0A0K2VAM9"/>
<evidence type="ECO:0000313" key="1">
    <source>
        <dbReference type="EMBL" id="CDW47608.1"/>
    </source>
</evidence>
<name>A0A0K2VAM9_LEPSM</name>
<protein>
    <submittedName>
        <fullName evidence="1">Uncharacterized protein</fullName>
    </submittedName>
</protein>
<reference evidence="1" key="1">
    <citation type="submission" date="2014-05" db="EMBL/GenBank/DDBJ databases">
        <authorList>
            <person name="Chronopoulou M."/>
        </authorList>
    </citation>
    <scope>NUCLEOTIDE SEQUENCE</scope>
    <source>
        <tissue evidence="1">Whole organism</tissue>
    </source>
</reference>
<proteinExistence type="predicted"/>
<organism evidence="1">
    <name type="scientific">Lepeophtheirus salmonis</name>
    <name type="common">Salmon louse</name>
    <name type="synonym">Caligus salmonis</name>
    <dbReference type="NCBI Taxonomy" id="72036"/>
    <lineage>
        <taxon>Eukaryota</taxon>
        <taxon>Metazoa</taxon>
        <taxon>Ecdysozoa</taxon>
        <taxon>Arthropoda</taxon>
        <taxon>Crustacea</taxon>
        <taxon>Multicrustacea</taxon>
        <taxon>Hexanauplia</taxon>
        <taxon>Copepoda</taxon>
        <taxon>Siphonostomatoida</taxon>
        <taxon>Caligidae</taxon>
        <taxon>Lepeophtheirus</taxon>
    </lineage>
</organism>
<sequence>MEWVFVKETIYSSDSCVISIKDTKGLLTRKRFT</sequence>